<dbReference type="PANTHER" id="PTHR43581">
    <property type="entry name" value="ATP/GTP PHOSPHATASE"/>
    <property type="match status" value="1"/>
</dbReference>
<dbReference type="EMBL" id="CP095341">
    <property type="protein sequence ID" value="XAG26603.1"/>
    <property type="molecule type" value="Genomic_DNA"/>
</dbReference>
<dbReference type="GO" id="GO:0005524">
    <property type="term" value="F:ATP binding"/>
    <property type="evidence" value="ECO:0007669"/>
    <property type="project" value="UniProtKB-KW"/>
</dbReference>
<gene>
    <name evidence="3" type="ORF">MRM62_15370</name>
</gene>
<dbReference type="GO" id="GO:0016887">
    <property type="term" value="F:ATP hydrolysis activity"/>
    <property type="evidence" value="ECO:0007669"/>
    <property type="project" value="InterPro"/>
</dbReference>
<dbReference type="PANTHER" id="PTHR43581:SF2">
    <property type="entry name" value="EXCINUCLEASE ATPASE SUBUNIT"/>
    <property type="match status" value="1"/>
</dbReference>
<keyword evidence="1" id="KW-0175">Coiled coil</keyword>
<keyword evidence="3" id="KW-0067">ATP-binding</keyword>
<feature type="domain" description="AAA+ ATPase" evidence="2">
    <location>
        <begin position="23"/>
        <end position="330"/>
    </location>
</feature>
<name>A0AAU6T2P2_UNCXX</name>
<dbReference type="InterPro" id="IPR003959">
    <property type="entry name" value="ATPase_AAA_core"/>
</dbReference>
<dbReference type="SMART" id="SM00382">
    <property type="entry name" value="AAA"/>
    <property type="match status" value="1"/>
</dbReference>
<keyword evidence="3" id="KW-0547">Nucleotide-binding</keyword>
<dbReference type="InterPro" id="IPR003593">
    <property type="entry name" value="AAA+_ATPase"/>
</dbReference>
<proteinExistence type="predicted"/>
<evidence type="ECO:0000256" key="1">
    <source>
        <dbReference type="SAM" id="Coils"/>
    </source>
</evidence>
<protein>
    <submittedName>
        <fullName evidence="3">ATP-binding protein</fullName>
    </submittedName>
</protein>
<evidence type="ECO:0000313" key="3">
    <source>
        <dbReference type="EMBL" id="XAG26603.1"/>
    </source>
</evidence>
<reference evidence="3" key="1">
    <citation type="submission" date="2022-03" db="EMBL/GenBank/DDBJ databases">
        <title>Sea Food Isolates.</title>
        <authorList>
            <person name="Li c."/>
        </authorList>
    </citation>
    <scope>NUCLEOTIDE SEQUENCE</scope>
    <source>
        <strain evidence="3">19CA03SA04</strain>
    </source>
</reference>
<accession>A0AAU6T2P2</accession>
<dbReference type="Gene3D" id="3.40.50.300">
    <property type="entry name" value="P-loop containing nucleotide triphosphate hydrolases"/>
    <property type="match status" value="1"/>
</dbReference>
<dbReference type="InterPro" id="IPR051396">
    <property type="entry name" value="Bact_Antivir_Def_Nuclease"/>
</dbReference>
<organism evidence="3">
    <name type="scientific">bacterium 19CA03SA04</name>
    <dbReference type="NCBI Taxonomy" id="2920698"/>
    <lineage>
        <taxon>Bacteria</taxon>
    </lineage>
</organism>
<feature type="coiled-coil region" evidence="1">
    <location>
        <begin position="51"/>
        <end position="108"/>
    </location>
</feature>
<dbReference type="Pfam" id="PF13304">
    <property type="entry name" value="AAA_21"/>
    <property type="match status" value="1"/>
</dbReference>
<sequence length="416" mass="47852">MKQIQNLFFKLLHTSQPVDISLNGNNLIITGGNGCGKTSFIKQLHQVLELFAKPERSVEKLSEEIQSLQREVDKGASNPNYSWYKERLPQLKKDLKDLENSKVSLLSKSEFMQEYADKYFVLCYYQAERQSQISVDDSRPSLQSLKTNESNKAMSEHFGVVFEKYLVAQKVIFNDIVATKDTDAQPQADRIGSWLVKVESDLRYLFEDDELELKFNREKQSFEIHQVNKAPFLFNELSSGFSAIMYIYSDLLMKVELKDIPAEQLKGIVLIDEIDAHLHVSLQRRILSFFTHAFPNIQFIVTTHSPFVVQSVNDAVIYDLSKRVQLEDLSAFSYQAILEGVLGVTLDSISTEELLDDLDDALNIDDFNFQKIQKFTEQLAVHEVNLSPEANLMFRAAKRQLVRIKALEKDTERKED</sequence>
<evidence type="ECO:0000259" key="2">
    <source>
        <dbReference type="SMART" id="SM00382"/>
    </source>
</evidence>
<dbReference type="AlphaFoldDB" id="A0AAU6T2P2"/>
<dbReference type="InterPro" id="IPR027417">
    <property type="entry name" value="P-loop_NTPase"/>
</dbReference>
<dbReference type="SUPFAM" id="SSF52540">
    <property type="entry name" value="P-loop containing nucleoside triphosphate hydrolases"/>
    <property type="match status" value="1"/>
</dbReference>